<evidence type="ECO:0000256" key="2">
    <source>
        <dbReference type="ARBA" id="ARBA00022840"/>
    </source>
</evidence>
<accession>A0AAV0BQD5</accession>
<dbReference type="Pfam" id="PF01369">
    <property type="entry name" value="Sec7"/>
    <property type="match status" value="1"/>
</dbReference>
<comment type="caution">
    <text evidence="5">The sequence shown here is derived from an EMBL/GenBank/DDBJ whole genome shotgun (WGS) entry which is preliminary data.</text>
</comment>
<feature type="region of interest" description="Disordered" evidence="3">
    <location>
        <begin position="215"/>
        <end position="268"/>
    </location>
</feature>
<evidence type="ECO:0000256" key="1">
    <source>
        <dbReference type="ARBA" id="ARBA00022741"/>
    </source>
</evidence>
<evidence type="ECO:0000313" key="5">
    <source>
        <dbReference type="EMBL" id="CAH7688584.1"/>
    </source>
</evidence>
<feature type="compositionally biased region" description="Low complexity" evidence="3">
    <location>
        <begin position="216"/>
        <end position="233"/>
    </location>
</feature>
<dbReference type="Proteomes" id="UP001153365">
    <property type="component" value="Unassembled WGS sequence"/>
</dbReference>
<evidence type="ECO:0000313" key="6">
    <source>
        <dbReference type="Proteomes" id="UP001153365"/>
    </source>
</evidence>
<dbReference type="SUPFAM" id="SSF54585">
    <property type="entry name" value="Cdc48 domain 2-like"/>
    <property type="match status" value="1"/>
</dbReference>
<feature type="region of interest" description="Disordered" evidence="3">
    <location>
        <begin position="508"/>
        <end position="529"/>
    </location>
</feature>
<protein>
    <recommendedName>
        <fullName evidence="4">SEC7 domain-containing protein</fullName>
    </recommendedName>
</protein>
<name>A0AAV0BQD5_PHAPC</name>
<dbReference type="InterPro" id="IPR029067">
    <property type="entry name" value="CDC48_domain_2-like_sf"/>
</dbReference>
<reference evidence="5" key="1">
    <citation type="submission" date="2022-06" db="EMBL/GenBank/DDBJ databases">
        <authorList>
            <consortium name="SYNGENTA / RWTH Aachen University"/>
        </authorList>
    </citation>
    <scope>NUCLEOTIDE SEQUENCE</scope>
</reference>
<dbReference type="GO" id="GO:0005085">
    <property type="term" value="F:guanyl-nucleotide exchange factor activity"/>
    <property type="evidence" value="ECO:0007669"/>
    <property type="project" value="InterPro"/>
</dbReference>
<dbReference type="GO" id="GO:0032012">
    <property type="term" value="P:regulation of ARF protein signal transduction"/>
    <property type="evidence" value="ECO:0007669"/>
    <property type="project" value="InterPro"/>
</dbReference>
<feature type="region of interest" description="Disordered" evidence="3">
    <location>
        <begin position="299"/>
        <end position="364"/>
    </location>
</feature>
<feature type="domain" description="SEC7" evidence="4">
    <location>
        <begin position="654"/>
        <end position="732"/>
    </location>
</feature>
<keyword evidence="2" id="KW-0067">ATP-binding</keyword>
<gene>
    <name evidence="5" type="ORF">PPACK8108_LOCUS23556</name>
</gene>
<organism evidence="5 6">
    <name type="scientific">Phakopsora pachyrhizi</name>
    <name type="common">Asian soybean rust disease fungus</name>
    <dbReference type="NCBI Taxonomy" id="170000"/>
    <lineage>
        <taxon>Eukaryota</taxon>
        <taxon>Fungi</taxon>
        <taxon>Dikarya</taxon>
        <taxon>Basidiomycota</taxon>
        <taxon>Pucciniomycotina</taxon>
        <taxon>Pucciniomycetes</taxon>
        <taxon>Pucciniales</taxon>
        <taxon>Phakopsoraceae</taxon>
        <taxon>Phakopsora</taxon>
    </lineage>
</organism>
<dbReference type="Gene3D" id="3.10.330.10">
    <property type="match status" value="1"/>
</dbReference>
<evidence type="ECO:0000256" key="3">
    <source>
        <dbReference type="SAM" id="MobiDB-lite"/>
    </source>
</evidence>
<feature type="compositionally biased region" description="Polar residues" evidence="3">
    <location>
        <begin position="508"/>
        <end position="519"/>
    </location>
</feature>
<dbReference type="GO" id="GO:0005524">
    <property type="term" value="F:ATP binding"/>
    <property type="evidence" value="ECO:0007669"/>
    <property type="project" value="UniProtKB-KW"/>
</dbReference>
<feature type="region of interest" description="Disordered" evidence="3">
    <location>
        <begin position="167"/>
        <end position="188"/>
    </location>
</feature>
<dbReference type="SUPFAM" id="SSF48425">
    <property type="entry name" value="Sec7 domain"/>
    <property type="match status" value="1"/>
</dbReference>
<sequence>MSQILAEIENRVVETNPAEYCIVAQDTVIHTKGDPIKREDEEGNLNETWTTPATDQISSTQENFLSDTKSEGMINYSPVLTQDEKLNLTTCDNNTSDRPSDNQHHSTTINNKIINSRLSLSDLSLTRQTQSVVSSSSNQQRLKNLCQIGLLTKLRPSLTRKNIYNSTQQIGSEETQPSNQTIDPESINHQSEPTTVSILSFQQMTVVNLQSNLQHKSPSSLPVSLRLPLSPTTSPRPTPKPKSTNTTKPTAIRPHTPDLTNSRPKSSSQINLANLVESWGGGGPSELSYRLPDPPSPISAFEINLSTQPNNSQSSLNRSLNQDQRCPMSNTPGKSQPEHLPNHQSSSELEIKRKDEDSEDDDDNVVLGNEELYSAQAHLSPKDEILPISGPLREVLPIIVQDLNWDDLGAEPLKLQPSQKSSHRLRAFTISILKNERNLTVNSSRSSSSSISEAFHQLLPRSSTPVSNMFTNRISLIKSRSLKSHSRPFKQSVKLPVFMSTKSLNNSLDPLQSSQSHSSDIFRPGTSHASERNHTGAVTFLSGSNLVQSPGNSYNQHLLVTSLGILQRTVSDSINSTSTGNSKRIKTMDPRKELKMLMRSQTIRNKSDHSSLSRNSWWVPGVSHKAVVKKGEKTEAKAPKKKGKEVGLKLSERIKRKQTRKDEDEVSYLGRLASKVDNSQIAGLLATSSEPFHLSALKEYMNSFKFSHDPINLSLRKLLMEFIFVDEDKDVEKSRPKEACTYPGSSTSLSAKPATSANLKALISASKVNPYQLISDGLTDELSPNIESLIPSQNPFSFTGAVPYFDFKKLRKSLVISLKKETEHLLKHQNLGETKPMRWSGS</sequence>
<proteinExistence type="predicted"/>
<dbReference type="InterPro" id="IPR035999">
    <property type="entry name" value="Sec7_dom_sf"/>
</dbReference>
<feature type="compositionally biased region" description="Low complexity" evidence="3">
    <location>
        <begin position="308"/>
        <end position="324"/>
    </location>
</feature>
<dbReference type="EMBL" id="CALTRL010005993">
    <property type="protein sequence ID" value="CAH7688584.1"/>
    <property type="molecule type" value="Genomic_DNA"/>
</dbReference>
<dbReference type="InterPro" id="IPR000904">
    <property type="entry name" value="Sec7_dom"/>
</dbReference>
<feature type="compositionally biased region" description="Low complexity" evidence="3">
    <location>
        <begin position="241"/>
        <end position="250"/>
    </location>
</feature>
<dbReference type="AlphaFoldDB" id="A0AAV0BQD5"/>
<keyword evidence="1" id="KW-0547">Nucleotide-binding</keyword>
<keyword evidence="6" id="KW-1185">Reference proteome</keyword>
<feature type="compositionally biased region" description="Polar residues" evidence="3">
    <location>
        <begin position="258"/>
        <end position="268"/>
    </location>
</feature>
<evidence type="ECO:0000259" key="4">
    <source>
        <dbReference type="Pfam" id="PF01369"/>
    </source>
</evidence>